<dbReference type="EMBL" id="CP004025">
    <property type="protein sequence ID" value="AGC48085.1"/>
    <property type="molecule type" value="Genomic_DNA"/>
</dbReference>
<evidence type="ECO:0000256" key="5">
    <source>
        <dbReference type="ARBA" id="ARBA00022692"/>
    </source>
</evidence>
<evidence type="ECO:0000313" key="10">
    <source>
        <dbReference type="Proteomes" id="UP000011131"/>
    </source>
</evidence>
<evidence type="ECO:0000256" key="3">
    <source>
        <dbReference type="ARBA" id="ARBA00022448"/>
    </source>
</evidence>
<keyword evidence="5 8" id="KW-0812">Transmembrane</keyword>
<dbReference type="KEGG" id="msd:MYSTI_06812"/>
<evidence type="ECO:0000256" key="7">
    <source>
        <dbReference type="ARBA" id="ARBA00023136"/>
    </source>
</evidence>
<dbReference type="RefSeq" id="WP_015352339.1">
    <property type="nucleotide sequence ID" value="NC_020126.1"/>
</dbReference>
<dbReference type="GO" id="GO:0005886">
    <property type="term" value="C:plasma membrane"/>
    <property type="evidence" value="ECO:0007669"/>
    <property type="project" value="UniProtKB-SubCell"/>
</dbReference>
<feature type="transmembrane region" description="Helical" evidence="8">
    <location>
        <begin position="33"/>
        <end position="52"/>
    </location>
</feature>
<dbReference type="HOGENOM" id="CLU_125825_6_0_7"/>
<evidence type="ECO:0000256" key="6">
    <source>
        <dbReference type="ARBA" id="ARBA00022989"/>
    </source>
</evidence>
<keyword evidence="7 8" id="KW-0472">Membrane</keyword>
<dbReference type="Pfam" id="PF04066">
    <property type="entry name" value="MrpF_PhaF"/>
    <property type="match status" value="1"/>
</dbReference>
<proteinExistence type="inferred from homology"/>
<comment type="subcellular location">
    <subcellularLocation>
        <location evidence="1">Cell membrane</location>
        <topology evidence="1">Multi-pass membrane protein</topology>
    </subcellularLocation>
</comment>
<evidence type="ECO:0000256" key="8">
    <source>
        <dbReference type="SAM" id="Phobius"/>
    </source>
</evidence>
<organism evidence="9 10">
    <name type="scientific">Myxococcus stipitatus (strain DSM 14675 / JCM 12634 / Mx s8)</name>
    <dbReference type="NCBI Taxonomy" id="1278073"/>
    <lineage>
        <taxon>Bacteria</taxon>
        <taxon>Pseudomonadati</taxon>
        <taxon>Myxococcota</taxon>
        <taxon>Myxococcia</taxon>
        <taxon>Myxococcales</taxon>
        <taxon>Cystobacterineae</taxon>
        <taxon>Myxococcaceae</taxon>
        <taxon>Myxococcus</taxon>
    </lineage>
</organism>
<dbReference type="AlphaFoldDB" id="L7UJK9"/>
<comment type="similarity">
    <text evidence="2">Belongs to the CPA3 antiporters (TC 2.A.63) subunit F family.</text>
</comment>
<dbReference type="OrthoDB" id="5432829at2"/>
<accession>L7UJK9</accession>
<dbReference type="eggNOG" id="COG2212">
    <property type="taxonomic scope" value="Bacteria"/>
</dbReference>
<evidence type="ECO:0000313" key="9">
    <source>
        <dbReference type="EMBL" id="AGC48085.1"/>
    </source>
</evidence>
<keyword evidence="3" id="KW-0813">Transport</keyword>
<dbReference type="PANTHER" id="PTHR34702:SF1">
    <property type="entry name" value="NA(+)_H(+) ANTIPORTER SUBUNIT F"/>
    <property type="match status" value="1"/>
</dbReference>
<dbReference type="GO" id="GO:0015385">
    <property type="term" value="F:sodium:proton antiporter activity"/>
    <property type="evidence" value="ECO:0007669"/>
    <property type="project" value="TreeGrafter"/>
</dbReference>
<dbReference type="PANTHER" id="PTHR34702">
    <property type="entry name" value="NA(+)/H(+) ANTIPORTER SUBUNIT F1"/>
    <property type="match status" value="1"/>
</dbReference>
<feature type="transmembrane region" description="Helical" evidence="8">
    <location>
        <begin position="64"/>
        <end position="82"/>
    </location>
</feature>
<dbReference type="InterPro" id="IPR007208">
    <property type="entry name" value="MrpF/PhaF-like"/>
</dbReference>
<evidence type="ECO:0000256" key="1">
    <source>
        <dbReference type="ARBA" id="ARBA00004651"/>
    </source>
</evidence>
<reference evidence="9 10" key="1">
    <citation type="journal article" date="2013" name="Genome Announc.">
        <title>Complete genome sequence of Myxococcus stipitatus strain DSM 14675, a fruiting myxobacterium.</title>
        <authorList>
            <person name="Huntley S."/>
            <person name="Kneip S."/>
            <person name="Treuner-Lange A."/>
            <person name="Sogaard-Andersen L."/>
        </authorList>
    </citation>
    <scope>NUCLEOTIDE SEQUENCE [LARGE SCALE GENOMIC DNA]</scope>
    <source>
        <strain evidence="10">DSM 14675 / JCM 12634 / Mx s8</strain>
    </source>
</reference>
<evidence type="ECO:0000256" key="2">
    <source>
        <dbReference type="ARBA" id="ARBA00009212"/>
    </source>
</evidence>
<gene>
    <name evidence="9" type="ordered locus">MYSTI_06812</name>
</gene>
<dbReference type="Proteomes" id="UP000011131">
    <property type="component" value="Chromosome"/>
</dbReference>
<keyword evidence="6 8" id="KW-1133">Transmembrane helix</keyword>
<name>L7UJK9_MYXSD</name>
<keyword evidence="10" id="KW-1185">Reference proteome</keyword>
<dbReference type="STRING" id="1278073.MYSTI_06812"/>
<keyword evidence="4" id="KW-1003">Cell membrane</keyword>
<protein>
    <submittedName>
        <fullName evidence="9">Multiple resistance and pH regulation protein F</fullName>
    </submittedName>
</protein>
<dbReference type="PATRIC" id="fig|1278073.3.peg.6919"/>
<evidence type="ECO:0000256" key="4">
    <source>
        <dbReference type="ARBA" id="ARBA00022475"/>
    </source>
</evidence>
<sequence length="91" mass="9765">MHELRTGVAFFLFLTLLAGLVRVIRGPTLTDRFIVAQLFGTTGVGVLVLLAADGDRGALRDVALIFALLAPVTVVAFVRFAIGDPPEDSRR</sequence>